<evidence type="ECO:0000313" key="12">
    <source>
        <dbReference type="Proteomes" id="UP000179113"/>
    </source>
</evidence>
<name>A0A1F4WKJ9_UNCKA</name>
<dbReference type="AlphaFoldDB" id="A0A1F4WKJ9"/>
<dbReference type="InterPro" id="IPR020630">
    <property type="entry name" value="THF_DH/CycHdrlase_cat_dom"/>
</dbReference>
<dbReference type="GO" id="GO:0009086">
    <property type="term" value="P:methionine biosynthetic process"/>
    <property type="evidence" value="ECO:0007669"/>
    <property type="project" value="UniProtKB-KW"/>
</dbReference>
<dbReference type="EMBL" id="MEWA01000015">
    <property type="protein sequence ID" value="OGC69909.1"/>
    <property type="molecule type" value="Genomic_DNA"/>
</dbReference>
<dbReference type="InterPro" id="IPR036291">
    <property type="entry name" value="NAD(P)-bd_dom_sf"/>
</dbReference>
<reference evidence="11 12" key="1">
    <citation type="journal article" date="2016" name="Nat. Commun.">
        <title>Thousands of microbial genomes shed light on interconnected biogeochemical processes in an aquifer system.</title>
        <authorList>
            <person name="Anantharaman K."/>
            <person name="Brown C.T."/>
            <person name="Hug L.A."/>
            <person name="Sharon I."/>
            <person name="Castelle C.J."/>
            <person name="Probst A.J."/>
            <person name="Thomas B.C."/>
            <person name="Singh A."/>
            <person name="Wilkins M.J."/>
            <person name="Karaoz U."/>
            <person name="Brodie E.L."/>
            <person name="Williams K.H."/>
            <person name="Hubbard S.S."/>
            <person name="Banfield J.F."/>
        </authorList>
    </citation>
    <scope>NUCLEOTIDE SEQUENCE [LARGE SCALE GENOMIC DNA]</scope>
</reference>
<keyword evidence="4" id="KW-0378">Hydrolase</keyword>
<dbReference type="Gene3D" id="3.40.50.10860">
    <property type="entry name" value="Leucine Dehydrogenase, chain A, domain 1"/>
    <property type="match status" value="1"/>
</dbReference>
<dbReference type="InterPro" id="IPR020631">
    <property type="entry name" value="THF_DH/CycHdrlase_NAD-bd_dom"/>
</dbReference>
<dbReference type="Pfam" id="PF00763">
    <property type="entry name" value="THF_DHG_CYH"/>
    <property type="match status" value="1"/>
</dbReference>
<dbReference type="GO" id="GO:0006164">
    <property type="term" value="P:purine nucleotide biosynthetic process"/>
    <property type="evidence" value="ECO:0007669"/>
    <property type="project" value="UniProtKB-KW"/>
</dbReference>
<feature type="domain" description="Tetrahydrofolate dehydrogenase/cyclohydrolase catalytic" evidence="9">
    <location>
        <begin position="6"/>
        <end position="117"/>
    </location>
</feature>
<evidence type="ECO:0000256" key="1">
    <source>
        <dbReference type="ARBA" id="ARBA00004777"/>
    </source>
</evidence>
<dbReference type="Pfam" id="PF02882">
    <property type="entry name" value="THF_DHG_CYH_C"/>
    <property type="match status" value="1"/>
</dbReference>
<protein>
    <recommendedName>
        <fullName evidence="13">Methenyltetrahydrofolate cyclohydrolase</fullName>
    </recommendedName>
</protein>
<keyword evidence="5" id="KW-0521">NADP</keyword>
<dbReference type="Proteomes" id="UP000179113">
    <property type="component" value="Unassembled WGS sequence"/>
</dbReference>
<dbReference type="PANTHER" id="PTHR48099:SF5">
    <property type="entry name" value="C-1-TETRAHYDROFOLATE SYNTHASE, CYTOPLASMIC"/>
    <property type="match status" value="1"/>
</dbReference>
<evidence type="ECO:0000256" key="8">
    <source>
        <dbReference type="ARBA" id="ARBA00023268"/>
    </source>
</evidence>
<comment type="pathway">
    <text evidence="1">One-carbon metabolism; tetrahydrofolate interconversion.</text>
</comment>
<evidence type="ECO:0000256" key="6">
    <source>
        <dbReference type="ARBA" id="ARBA00023002"/>
    </source>
</evidence>
<organism evidence="11 12">
    <name type="scientific">candidate division WWE3 bacterium RIFOXYC1_FULL_39_7</name>
    <dbReference type="NCBI Taxonomy" id="1802643"/>
    <lineage>
        <taxon>Bacteria</taxon>
        <taxon>Katanobacteria</taxon>
    </lineage>
</organism>
<evidence type="ECO:0000256" key="2">
    <source>
        <dbReference type="ARBA" id="ARBA00022563"/>
    </source>
</evidence>
<dbReference type="GO" id="GO:0035999">
    <property type="term" value="P:tetrahydrofolate interconversion"/>
    <property type="evidence" value="ECO:0007669"/>
    <property type="project" value="TreeGrafter"/>
</dbReference>
<dbReference type="InterPro" id="IPR046346">
    <property type="entry name" value="Aminoacid_DH-like_N_sf"/>
</dbReference>
<keyword evidence="8" id="KW-0511">Multifunctional enzyme</keyword>
<dbReference type="InterPro" id="IPR000672">
    <property type="entry name" value="THF_DH/CycHdrlase"/>
</dbReference>
<keyword evidence="7" id="KW-0486">Methionine biosynthesis</keyword>
<dbReference type="SUPFAM" id="SSF53223">
    <property type="entry name" value="Aminoacid dehydrogenase-like, N-terminal domain"/>
    <property type="match status" value="1"/>
</dbReference>
<evidence type="ECO:0000259" key="10">
    <source>
        <dbReference type="Pfam" id="PF02882"/>
    </source>
</evidence>
<accession>A0A1F4WKJ9</accession>
<keyword evidence="6" id="KW-0560">Oxidoreductase</keyword>
<dbReference type="PRINTS" id="PR00085">
    <property type="entry name" value="THFDHDRGNASE"/>
</dbReference>
<dbReference type="PANTHER" id="PTHR48099">
    <property type="entry name" value="C-1-TETRAHYDROFOLATE SYNTHASE, CYTOPLASMIC-RELATED"/>
    <property type="match status" value="1"/>
</dbReference>
<dbReference type="SUPFAM" id="SSF51735">
    <property type="entry name" value="NAD(P)-binding Rossmann-fold domains"/>
    <property type="match status" value="1"/>
</dbReference>
<evidence type="ECO:0008006" key="13">
    <source>
        <dbReference type="Google" id="ProtNLM"/>
    </source>
</evidence>
<evidence type="ECO:0000313" key="11">
    <source>
        <dbReference type="EMBL" id="OGC69909.1"/>
    </source>
</evidence>
<dbReference type="GO" id="GO:0005829">
    <property type="term" value="C:cytosol"/>
    <property type="evidence" value="ECO:0007669"/>
    <property type="project" value="TreeGrafter"/>
</dbReference>
<dbReference type="GO" id="GO:0004488">
    <property type="term" value="F:methylenetetrahydrofolate dehydrogenase (NADP+) activity"/>
    <property type="evidence" value="ECO:0007669"/>
    <property type="project" value="InterPro"/>
</dbReference>
<keyword evidence="3" id="KW-0658">Purine biosynthesis</keyword>
<sequence length="281" mass="31000">MEIFDASKCTTILDQRIKTHVDMLSESDLNNVLGIIQVGDNPVSESYIKLKIKYCQRFGIRAQLFKLDQNLSDQEITDNITSIFARPEISGGIIQLPLPRTSLNGVLNLIPLKKDIDMLSSNTWVQYDEGKRSITSPVVLAMRAFLDTYSIDIHGMSIKIIGRGRLVGVPIAKYLLSQGVNPEFLDDYTTGDSLKADLAITSTGIARLIKGENINEGCSVIDFGSSIVDGKTVGDFDLSSKTDHLKFISPSPGGMGPLVLRYLIMNFLGLEYSNLDFQQSQ</sequence>
<evidence type="ECO:0000256" key="7">
    <source>
        <dbReference type="ARBA" id="ARBA00023167"/>
    </source>
</evidence>
<evidence type="ECO:0000256" key="3">
    <source>
        <dbReference type="ARBA" id="ARBA00022755"/>
    </source>
</evidence>
<evidence type="ECO:0000256" key="4">
    <source>
        <dbReference type="ARBA" id="ARBA00022801"/>
    </source>
</evidence>
<keyword evidence="7" id="KW-0028">Amino-acid biosynthesis</keyword>
<proteinExistence type="predicted"/>
<dbReference type="Gene3D" id="3.40.50.720">
    <property type="entry name" value="NAD(P)-binding Rossmann-like Domain"/>
    <property type="match status" value="1"/>
</dbReference>
<evidence type="ECO:0000259" key="9">
    <source>
        <dbReference type="Pfam" id="PF00763"/>
    </source>
</evidence>
<dbReference type="GO" id="GO:0004477">
    <property type="term" value="F:methenyltetrahydrofolate cyclohydrolase activity"/>
    <property type="evidence" value="ECO:0007669"/>
    <property type="project" value="TreeGrafter"/>
</dbReference>
<comment type="caution">
    <text evidence="11">The sequence shown here is derived from an EMBL/GenBank/DDBJ whole genome shotgun (WGS) entry which is preliminary data.</text>
</comment>
<evidence type="ECO:0000256" key="5">
    <source>
        <dbReference type="ARBA" id="ARBA00022857"/>
    </source>
</evidence>
<keyword evidence="2" id="KW-0554">One-carbon metabolism</keyword>
<feature type="domain" description="Tetrahydrofolate dehydrogenase/cyclohydrolase NAD(P)-binding" evidence="10">
    <location>
        <begin position="141"/>
        <end position="268"/>
    </location>
</feature>
<gene>
    <name evidence="11" type="ORF">A2415_00095</name>
</gene>